<name>A0A8S5QX00_9CAUD</name>
<evidence type="ECO:0000313" key="1">
    <source>
        <dbReference type="EMBL" id="DAE23815.1"/>
    </source>
</evidence>
<reference evidence="1" key="1">
    <citation type="journal article" date="2021" name="Proc. Natl. Acad. Sci. U.S.A.">
        <title>A Catalog of Tens of Thousands of Viruses from Human Metagenomes Reveals Hidden Associations with Chronic Diseases.</title>
        <authorList>
            <person name="Tisza M.J."/>
            <person name="Buck C.B."/>
        </authorList>
    </citation>
    <scope>NUCLEOTIDE SEQUENCE</scope>
    <source>
        <strain evidence="1">Ct9lR64</strain>
    </source>
</reference>
<protein>
    <submittedName>
        <fullName evidence="1">Uncharacterized protein</fullName>
    </submittedName>
</protein>
<accession>A0A8S5QX00</accession>
<organism evidence="1">
    <name type="scientific">Siphoviridae sp. ct9lR64</name>
    <dbReference type="NCBI Taxonomy" id="2826178"/>
    <lineage>
        <taxon>Viruses</taxon>
        <taxon>Duplodnaviria</taxon>
        <taxon>Heunggongvirae</taxon>
        <taxon>Uroviricota</taxon>
        <taxon>Caudoviricetes</taxon>
    </lineage>
</organism>
<proteinExistence type="predicted"/>
<sequence length="77" mass="8477">MATEKVTLDEKVKKKVGDTIVEGTIDSVKTKIVENIDDIIPAIIKVAAVALCINGAFNFINRPKPTTNNVHFYIHIV</sequence>
<dbReference type="EMBL" id="BK015760">
    <property type="protein sequence ID" value="DAE23815.1"/>
    <property type="molecule type" value="Genomic_DNA"/>
</dbReference>